<sequence length="374" mass="41324">MGNITLVMLCAGSSSRFGLSAKKQWLRTEHNPLWLFVTNKLSSYYDFDKIIVVSSHHELNYMQNFDDQFHYVAGGQTRQESMKNALQKVTSEYVMISDVARSCVPSHVIDALVSNKGNADCIVPYLNVSDTVVYEDETIHRENVKLIQTPQLSKTAKLKEALNSSKEFTDDSSAIKDAGGTVKYILGDKASMKLTFDEDLKHLSCVKAPSNATFVGTGFDIHPFEEGKKMVLGGVEIDVPYGFKAHSDGDVLIHSLIDALLGAAGAGDIGEFFPDTDAQYKNIDSKKLLTEIVAFIYSVGYEIVNVDLTIVAQQPKINPYKHNIKTTISELLNIPKQCVNIKATTAEKLGFVGRKEGVAVQSSAALKYYDWKCL</sequence>
<dbReference type="OrthoDB" id="9804336at2"/>
<dbReference type="InterPro" id="IPR036571">
    <property type="entry name" value="MECDP_synthase_sf"/>
</dbReference>
<dbReference type="EC" id="4.6.1.12" evidence="13"/>
<reference evidence="15 16" key="1">
    <citation type="submission" date="2017-10" db="EMBL/GenBank/DDBJ databases">
        <title>Genomics of the genus Arcobacter.</title>
        <authorList>
            <person name="Perez-Cataluna A."/>
            <person name="Figueras M.J."/>
        </authorList>
    </citation>
    <scope>NUCLEOTIDE SEQUENCE [LARGE SCALE GENOMIC DNA]</scope>
    <source>
        <strain evidence="15 16">CECT 8987</strain>
    </source>
</reference>
<evidence type="ECO:0000313" key="15">
    <source>
        <dbReference type="EMBL" id="RXJ57945.1"/>
    </source>
</evidence>
<comment type="catalytic activity">
    <reaction evidence="2 13">
        <text>2-C-methyl-D-erythritol 4-phosphate + CTP + H(+) = 4-CDP-2-C-methyl-D-erythritol + diphosphate</text>
        <dbReference type="Rhea" id="RHEA:13429"/>
        <dbReference type="ChEBI" id="CHEBI:15378"/>
        <dbReference type="ChEBI" id="CHEBI:33019"/>
        <dbReference type="ChEBI" id="CHEBI:37563"/>
        <dbReference type="ChEBI" id="CHEBI:57823"/>
        <dbReference type="ChEBI" id="CHEBI:58262"/>
        <dbReference type="EC" id="2.7.7.60"/>
    </reaction>
</comment>
<evidence type="ECO:0000256" key="6">
    <source>
        <dbReference type="ARBA" id="ARBA00009789"/>
    </source>
</evidence>
<feature type="binding site" evidence="13">
    <location>
        <position position="220"/>
    </location>
    <ligand>
        <name>a divalent metal cation</name>
        <dbReference type="ChEBI" id="CHEBI:60240"/>
    </ligand>
</feature>
<dbReference type="NCBIfam" id="NF006899">
    <property type="entry name" value="PRK09382.1"/>
    <property type="match status" value="1"/>
</dbReference>
<feature type="binding site" evidence="13">
    <location>
        <position position="354"/>
    </location>
    <ligand>
        <name>4-CDP-2-C-methyl-D-erythritol 2-phosphate</name>
        <dbReference type="ChEBI" id="CHEBI:57919"/>
    </ligand>
</feature>
<dbReference type="Gene3D" id="3.90.550.10">
    <property type="entry name" value="Spore Coat Polysaccharide Biosynthesis Protein SpsA, Chain A"/>
    <property type="match status" value="1"/>
</dbReference>
<comment type="catalytic activity">
    <reaction evidence="1 13">
        <text>4-CDP-2-C-methyl-D-erythritol 2-phosphate = 2-C-methyl-D-erythritol 2,4-cyclic diphosphate + CMP</text>
        <dbReference type="Rhea" id="RHEA:23864"/>
        <dbReference type="ChEBI" id="CHEBI:57919"/>
        <dbReference type="ChEBI" id="CHEBI:58483"/>
        <dbReference type="ChEBI" id="CHEBI:60377"/>
        <dbReference type="EC" id="4.6.1.12"/>
    </reaction>
</comment>
<comment type="function">
    <text evidence="13">Bifunctional enzyme that catalyzes the formation of 4-diphosphocytidyl-2-C-methyl-D-erythritol from CTP and 2-C-methyl-D-erythritol 4-phosphate (MEP) (IspD), and catalyzes the conversion of 4-diphosphocytidyl-2-C-methyl-D-erythritol 2-phosphate (CDP-ME2P) to 2-C-methyl-D-erythritol 2,4-cyclodiphosphate (ME-CPP) with a corresponding release of cytidine 5-monophosphate (CMP) (IspF).</text>
</comment>
<dbReference type="InterPro" id="IPR034683">
    <property type="entry name" value="IspD/TarI"/>
</dbReference>
<feature type="region of interest" description="2-C-methyl-D-erythritol 4-phosphate cytidylyltransferase" evidence="13">
    <location>
        <begin position="1"/>
        <end position="213"/>
    </location>
</feature>
<organism evidence="15 16">
    <name type="scientific">Candidatus Marinarcus aquaticus</name>
    <dbReference type="NCBI Taxonomy" id="2044504"/>
    <lineage>
        <taxon>Bacteria</taxon>
        <taxon>Pseudomonadati</taxon>
        <taxon>Campylobacterota</taxon>
        <taxon>Epsilonproteobacteria</taxon>
        <taxon>Campylobacterales</taxon>
        <taxon>Arcobacteraceae</taxon>
        <taxon>Candidatus Marinarcus</taxon>
    </lineage>
</organism>
<dbReference type="EMBL" id="PDKN01000003">
    <property type="protein sequence ID" value="RXJ57945.1"/>
    <property type="molecule type" value="Genomic_DNA"/>
</dbReference>
<dbReference type="CDD" id="cd02516">
    <property type="entry name" value="CDP-ME_synthetase"/>
    <property type="match status" value="1"/>
</dbReference>
<dbReference type="PANTHER" id="PTHR43181">
    <property type="entry name" value="2-C-METHYL-D-ERYTHRITOL 2,4-CYCLODIPHOSPHATE SYNTHASE, CHLOROPLASTIC"/>
    <property type="match status" value="1"/>
</dbReference>
<feature type="site" description="Positions MEP for the nucleophilic attack" evidence="13">
    <location>
        <position position="193"/>
    </location>
</feature>
<dbReference type="GO" id="GO:0050518">
    <property type="term" value="F:2-C-methyl-D-erythritol 4-phosphate cytidylyltransferase activity"/>
    <property type="evidence" value="ECO:0007669"/>
    <property type="project" value="UniProtKB-UniRule"/>
</dbReference>
<feature type="binding site" evidence="13">
    <location>
        <position position="351"/>
    </location>
    <ligand>
        <name>4-CDP-2-C-methyl-D-erythritol 2-phosphate</name>
        <dbReference type="ChEBI" id="CHEBI:57919"/>
    </ligand>
</feature>
<dbReference type="Pfam" id="PF02542">
    <property type="entry name" value="YgbB"/>
    <property type="match status" value="1"/>
</dbReference>
<evidence type="ECO:0000256" key="4">
    <source>
        <dbReference type="ARBA" id="ARBA00004709"/>
    </source>
</evidence>
<evidence type="ECO:0000256" key="3">
    <source>
        <dbReference type="ARBA" id="ARBA00001968"/>
    </source>
</evidence>
<feature type="site" description="Transition state stabilizer" evidence="13">
    <location>
        <position position="16"/>
    </location>
</feature>
<feature type="binding site" evidence="13">
    <location>
        <position position="254"/>
    </location>
    <ligand>
        <name>a divalent metal cation</name>
        <dbReference type="ChEBI" id="CHEBI:60240"/>
    </ligand>
</feature>
<dbReference type="Proteomes" id="UP000290657">
    <property type="component" value="Unassembled WGS sequence"/>
</dbReference>
<comment type="pathway">
    <text evidence="5 13">Isoprenoid biosynthesis; isopentenyl diphosphate biosynthesis via DXP pathway; isopentenyl diphosphate from 1-deoxy-D-xylulose 5-phosphate: step 2/6.</text>
</comment>
<dbReference type="HAMAP" id="MF_01520">
    <property type="entry name" value="IspDF"/>
    <property type="match status" value="1"/>
</dbReference>
<comment type="cofactor">
    <cofactor evidence="3 13">
        <name>a divalent metal cation</name>
        <dbReference type="ChEBI" id="CHEBI:60240"/>
    </cofactor>
</comment>
<comment type="caution">
    <text evidence="13">Lacks conserved residue(s) required for the propagation of feature annotation.</text>
</comment>
<dbReference type="FunFam" id="3.30.1330.50:FF:000003">
    <property type="entry name" value="2-C-methyl-D-erythritol 2,4-cyclodiphosphate synthase"/>
    <property type="match status" value="1"/>
</dbReference>
<evidence type="ECO:0000256" key="10">
    <source>
        <dbReference type="ARBA" id="ARBA00023229"/>
    </source>
</evidence>
<evidence type="ECO:0000256" key="12">
    <source>
        <dbReference type="ARBA" id="ARBA00023268"/>
    </source>
</evidence>
<comment type="similarity">
    <text evidence="13">In the N-terminal section; belongs to the IspD/TarI cytidylyltransferase family. IspD subfamily.</text>
</comment>
<keyword evidence="9 13" id="KW-0479">Metal-binding</keyword>
<dbReference type="InterPro" id="IPR029044">
    <property type="entry name" value="Nucleotide-diphossugar_trans"/>
</dbReference>
<name>A0A4Q0XRN8_9BACT</name>
<evidence type="ECO:0000256" key="5">
    <source>
        <dbReference type="ARBA" id="ARBA00004787"/>
    </source>
</evidence>
<dbReference type="InterPro" id="IPR001228">
    <property type="entry name" value="IspD"/>
</dbReference>
<dbReference type="GO" id="GO:0019288">
    <property type="term" value="P:isopentenyl diphosphate biosynthetic process, methylerythritol 4-phosphate pathway"/>
    <property type="evidence" value="ECO:0007669"/>
    <property type="project" value="UniProtKB-UniRule"/>
</dbReference>
<gene>
    <name evidence="13" type="primary">ispDF</name>
    <name evidence="15" type="ORF">CRV04_05410</name>
</gene>
<dbReference type="HAMAP" id="MF_00107">
    <property type="entry name" value="IspF"/>
    <property type="match status" value="1"/>
</dbReference>
<dbReference type="EC" id="2.7.7.60" evidence="13"/>
<dbReference type="CDD" id="cd00554">
    <property type="entry name" value="MECDP_synthase"/>
    <property type="match status" value="1"/>
</dbReference>
<feature type="domain" description="2-C-methyl-D-erythritol 2,4-cyclodiphosphate synthase" evidence="14">
    <location>
        <begin position="215"/>
        <end position="366"/>
    </location>
</feature>
<dbReference type="Gene3D" id="3.30.1330.50">
    <property type="entry name" value="2-C-methyl-D-erythritol 2,4-cyclodiphosphate synthase"/>
    <property type="match status" value="1"/>
</dbReference>
<evidence type="ECO:0000259" key="14">
    <source>
        <dbReference type="Pfam" id="PF02542"/>
    </source>
</evidence>
<evidence type="ECO:0000256" key="8">
    <source>
        <dbReference type="ARBA" id="ARBA00022695"/>
    </source>
</evidence>
<evidence type="ECO:0000256" key="9">
    <source>
        <dbReference type="ARBA" id="ARBA00022723"/>
    </source>
</evidence>
<feature type="region of interest" description="2-C-methyl-D-erythritol 2,4-cyclodiphosphate synthase" evidence="13">
    <location>
        <begin position="214"/>
        <end position="374"/>
    </location>
</feature>
<dbReference type="InterPro" id="IPR020555">
    <property type="entry name" value="MECDP_synthase_CS"/>
</dbReference>
<keyword evidence="7 13" id="KW-0808">Transferase</keyword>
<dbReference type="NCBIfam" id="TIGR00453">
    <property type="entry name" value="ispD"/>
    <property type="match status" value="1"/>
</dbReference>
<feature type="site" description="Positions MEP for the nucleophilic attack" evidence="13">
    <location>
        <position position="141"/>
    </location>
</feature>
<comment type="similarity">
    <text evidence="13">In the C-terminal section; belongs to the IspF family.</text>
</comment>
<dbReference type="SUPFAM" id="SSF69765">
    <property type="entry name" value="IpsF-like"/>
    <property type="match status" value="1"/>
</dbReference>
<protein>
    <recommendedName>
        <fullName evidence="13">Bifunctional enzyme IspD/IspF</fullName>
    </recommendedName>
    <domain>
        <recommendedName>
            <fullName evidence="13">2-C-methyl-D-erythritol 4-phosphate cytidylyltransferase</fullName>
            <ecNumber evidence="13">2.7.7.60</ecNumber>
        </recommendedName>
        <alternativeName>
            <fullName evidence="13">4-diphosphocytidyl-2C-methyl-D-erythritol synthase</fullName>
        </alternativeName>
        <alternativeName>
            <fullName evidence="13">MEP cytidylyltransferase</fullName>
            <shortName evidence="13">MCT</shortName>
        </alternativeName>
    </domain>
    <domain>
        <recommendedName>
            <fullName evidence="13">2-C-methyl-D-erythritol 2,4-cyclodiphosphate synthase</fullName>
            <shortName evidence="13">MECDP-synthase</shortName>
            <shortName evidence="13">MECPP-synthase</shortName>
            <shortName evidence="13">MECPS</shortName>
            <ecNumber evidence="13">4.6.1.12</ecNumber>
        </recommendedName>
    </domain>
</protein>
<dbReference type="PROSITE" id="PS01350">
    <property type="entry name" value="ISPF"/>
    <property type="match status" value="1"/>
</dbReference>
<dbReference type="NCBIfam" id="TIGR00151">
    <property type="entry name" value="ispF"/>
    <property type="match status" value="1"/>
</dbReference>
<evidence type="ECO:0000256" key="11">
    <source>
        <dbReference type="ARBA" id="ARBA00023239"/>
    </source>
</evidence>
<evidence type="ECO:0000256" key="1">
    <source>
        <dbReference type="ARBA" id="ARBA00000200"/>
    </source>
</evidence>
<dbReference type="AlphaFoldDB" id="A0A4Q0XRN8"/>
<dbReference type="PANTHER" id="PTHR43181:SF1">
    <property type="entry name" value="2-C-METHYL-D-ERYTHRITOL 2,4-CYCLODIPHOSPHATE SYNTHASE, CHLOROPLASTIC"/>
    <property type="match status" value="1"/>
</dbReference>
<comment type="pathway">
    <text evidence="4 13">Isoprenoid biosynthesis; isopentenyl diphosphate biosynthesis via DXP pathway; isopentenyl diphosphate from 1-deoxy-D-xylulose 5-phosphate: step 4/6.</text>
</comment>
<dbReference type="Pfam" id="PF01128">
    <property type="entry name" value="IspD"/>
    <property type="match status" value="1"/>
</dbReference>
<keyword evidence="8 13" id="KW-0548">Nucleotidyltransferase</keyword>
<dbReference type="InterPro" id="IPR026596">
    <property type="entry name" value="IspD/F"/>
</dbReference>
<evidence type="ECO:0000256" key="13">
    <source>
        <dbReference type="HAMAP-Rule" id="MF_01520"/>
    </source>
</evidence>
<comment type="similarity">
    <text evidence="6">Belongs to the IspD/TarI cytidylyltransferase family. IspD subfamily.</text>
</comment>
<dbReference type="GO" id="GO:0008685">
    <property type="term" value="F:2-C-methyl-D-erythritol 2,4-cyclodiphosphate synthase activity"/>
    <property type="evidence" value="ECO:0007669"/>
    <property type="project" value="UniProtKB-UniRule"/>
</dbReference>
<feature type="binding site" evidence="13">
    <location>
        <begin position="268"/>
        <end position="270"/>
    </location>
    <ligand>
        <name>4-CDP-2-C-methyl-D-erythritol 2-phosphate</name>
        <dbReference type="ChEBI" id="CHEBI:57919"/>
    </ligand>
</feature>
<evidence type="ECO:0000256" key="2">
    <source>
        <dbReference type="ARBA" id="ARBA00001282"/>
    </source>
</evidence>
<feature type="binding site" evidence="13">
    <location>
        <begin position="273"/>
        <end position="277"/>
    </location>
    <ligand>
        <name>4-CDP-2-C-methyl-D-erythritol 2-phosphate</name>
        <dbReference type="ChEBI" id="CHEBI:57919"/>
    </ligand>
</feature>
<keyword evidence="10 13" id="KW-0414">Isoprene biosynthesis</keyword>
<comment type="caution">
    <text evidence="15">The sequence shown here is derived from an EMBL/GenBank/DDBJ whole genome shotgun (WGS) entry which is preliminary data.</text>
</comment>
<dbReference type="PROSITE" id="PS01295">
    <property type="entry name" value="ISPD"/>
    <property type="match status" value="1"/>
</dbReference>
<feature type="site" description="Transition state stabilizer" evidence="13">
    <location>
        <position position="345"/>
    </location>
</feature>
<feature type="binding site" evidence="13">
    <location>
        <begin position="220"/>
        <end position="222"/>
    </location>
    <ligand>
        <name>4-CDP-2-C-methyl-D-erythritol 2-phosphate</name>
        <dbReference type="ChEBI" id="CHEBI:57919"/>
    </ligand>
</feature>
<keyword evidence="16" id="KW-1185">Reference proteome</keyword>
<feature type="binding site" evidence="13">
    <location>
        <begin position="344"/>
        <end position="347"/>
    </location>
    <ligand>
        <name>4-CDP-2-C-methyl-D-erythritol 2-phosphate</name>
        <dbReference type="ChEBI" id="CHEBI:57919"/>
    </ligand>
</feature>
<evidence type="ECO:0000256" key="7">
    <source>
        <dbReference type="ARBA" id="ARBA00022679"/>
    </source>
</evidence>
<dbReference type="UniPathway" id="UPA00056">
    <property type="reaction ID" value="UER00093"/>
</dbReference>
<dbReference type="InterPro" id="IPR018294">
    <property type="entry name" value="ISPD_synthase_CS"/>
</dbReference>
<proteinExistence type="inferred from homology"/>
<keyword evidence="12 13" id="KW-0511">Multifunctional enzyme</keyword>
<dbReference type="RefSeq" id="WP_128995808.1">
    <property type="nucleotide sequence ID" value="NZ_PDKN01000003.1"/>
</dbReference>
<feature type="site" description="Transition state stabilizer" evidence="13">
    <location>
        <position position="246"/>
    </location>
</feature>
<dbReference type="InterPro" id="IPR003526">
    <property type="entry name" value="MECDP_synthase"/>
</dbReference>
<dbReference type="SUPFAM" id="SSF53448">
    <property type="entry name" value="Nucleotide-diphospho-sugar transferases"/>
    <property type="match status" value="1"/>
</dbReference>
<keyword evidence="11 13" id="KW-0456">Lyase</keyword>
<feature type="site" description="Transition state stabilizer" evidence="13">
    <location>
        <position position="23"/>
    </location>
</feature>
<accession>A0A4Q0XRN8</accession>
<feature type="binding site" evidence="13">
    <location>
        <begin position="246"/>
        <end position="247"/>
    </location>
    <ligand>
        <name>4-CDP-2-C-methyl-D-erythritol 2-phosphate</name>
        <dbReference type="ChEBI" id="CHEBI:57919"/>
    </ligand>
</feature>
<dbReference type="GO" id="GO:0016114">
    <property type="term" value="P:terpenoid biosynthetic process"/>
    <property type="evidence" value="ECO:0007669"/>
    <property type="project" value="InterPro"/>
</dbReference>
<dbReference type="GO" id="GO:0046872">
    <property type="term" value="F:metal ion binding"/>
    <property type="evidence" value="ECO:0007669"/>
    <property type="project" value="UniProtKB-KW"/>
</dbReference>
<evidence type="ECO:0000313" key="16">
    <source>
        <dbReference type="Proteomes" id="UP000290657"/>
    </source>
</evidence>
<feature type="binding site" evidence="13">
    <location>
        <position position="222"/>
    </location>
    <ligand>
        <name>a divalent metal cation</name>
        <dbReference type="ChEBI" id="CHEBI:60240"/>
    </ligand>
</feature>